<dbReference type="SUPFAM" id="SSF53448">
    <property type="entry name" value="Nucleotide-diphospho-sugar transferases"/>
    <property type="match status" value="1"/>
</dbReference>
<dbReference type="Proteomes" id="UP000654604">
    <property type="component" value="Unassembled WGS sequence"/>
</dbReference>
<feature type="transmembrane region" description="Helical" evidence="8">
    <location>
        <begin position="294"/>
        <end position="315"/>
    </location>
</feature>
<dbReference type="InterPro" id="IPR039528">
    <property type="entry name" value="DPM1-like"/>
</dbReference>
<dbReference type="PANTHER" id="PTHR43398">
    <property type="entry name" value="DOLICHOL-PHOSPHATE MANNOSYLTRANSFERASE SUBUNIT 1"/>
    <property type="match status" value="1"/>
</dbReference>
<keyword evidence="5 8" id="KW-0812">Transmembrane</keyword>
<feature type="domain" description="Glycosyltransferase 2-like" evidence="9">
    <location>
        <begin position="59"/>
        <end position="220"/>
    </location>
</feature>
<keyword evidence="3" id="KW-0328">Glycosyltransferase</keyword>
<comment type="caution">
    <text evidence="11">The sequence shown here is derived from an EMBL/GenBank/DDBJ whole genome shotgun (WGS) entry which is preliminary data.</text>
</comment>
<proteinExistence type="inferred from homology"/>
<evidence type="ECO:0000313" key="11">
    <source>
        <dbReference type="EMBL" id="MBE9221785.1"/>
    </source>
</evidence>
<dbReference type="InterPro" id="IPR029044">
    <property type="entry name" value="Nucleotide-diphossugar_trans"/>
</dbReference>
<evidence type="ECO:0000256" key="2">
    <source>
        <dbReference type="ARBA" id="ARBA00006739"/>
    </source>
</evidence>
<evidence type="ECO:0000256" key="4">
    <source>
        <dbReference type="ARBA" id="ARBA00022679"/>
    </source>
</evidence>
<comment type="subcellular location">
    <subcellularLocation>
        <location evidence="1">Membrane</location>
        <topology evidence="1">Multi-pass membrane protein</topology>
    </subcellularLocation>
</comment>
<evidence type="ECO:0000256" key="5">
    <source>
        <dbReference type="ARBA" id="ARBA00022692"/>
    </source>
</evidence>
<keyword evidence="4" id="KW-0808">Transferase</keyword>
<feature type="domain" description="GtrA/DPMS transmembrane" evidence="10">
    <location>
        <begin position="296"/>
        <end position="416"/>
    </location>
</feature>
<evidence type="ECO:0000256" key="1">
    <source>
        <dbReference type="ARBA" id="ARBA00004141"/>
    </source>
</evidence>
<keyword evidence="7 8" id="KW-0472">Membrane</keyword>
<dbReference type="PANTHER" id="PTHR43398:SF1">
    <property type="entry name" value="DOLICHOL-PHOSPHATE MANNOSYLTRANSFERASE SUBUNIT 1"/>
    <property type="match status" value="1"/>
</dbReference>
<keyword evidence="6 8" id="KW-1133">Transmembrane helix</keyword>
<organism evidence="11 12">
    <name type="scientific">Cyanobacterium stanieri LEGE 03274</name>
    <dbReference type="NCBI Taxonomy" id="1828756"/>
    <lineage>
        <taxon>Bacteria</taxon>
        <taxon>Bacillati</taxon>
        <taxon>Cyanobacteriota</taxon>
        <taxon>Cyanophyceae</taxon>
        <taxon>Oscillatoriophycideae</taxon>
        <taxon>Chroococcales</taxon>
        <taxon>Geminocystaceae</taxon>
        <taxon>Cyanobacterium</taxon>
    </lineage>
</organism>
<dbReference type="Pfam" id="PF00535">
    <property type="entry name" value="Glycos_transf_2"/>
    <property type="match status" value="1"/>
</dbReference>
<accession>A0ABR9V1L3</accession>
<dbReference type="CDD" id="cd06442">
    <property type="entry name" value="DPM1_like"/>
    <property type="match status" value="1"/>
</dbReference>
<evidence type="ECO:0000313" key="12">
    <source>
        <dbReference type="Proteomes" id="UP000654604"/>
    </source>
</evidence>
<dbReference type="RefSeq" id="WP_193799967.1">
    <property type="nucleotide sequence ID" value="NZ_JADEWC010000005.1"/>
</dbReference>
<gene>
    <name evidence="11" type="ORF">IQ215_03665</name>
</gene>
<dbReference type="EMBL" id="JADEWC010000005">
    <property type="protein sequence ID" value="MBE9221785.1"/>
    <property type="molecule type" value="Genomic_DNA"/>
</dbReference>
<evidence type="ECO:0000259" key="9">
    <source>
        <dbReference type="Pfam" id="PF00535"/>
    </source>
</evidence>
<name>A0ABR9V1L3_9CHRO</name>
<evidence type="ECO:0000259" key="10">
    <source>
        <dbReference type="Pfam" id="PF04138"/>
    </source>
</evidence>
<evidence type="ECO:0000256" key="7">
    <source>
        <dbReference type="ARBA" id="ARBA00023136"/>
    </source>
</evidence>
<dbReference type="InterPro" id="IPR001173">
    <property type="entry name" value="Glyco_trans_2-like"/>
</dbReference>
<protein>
    <submittedName>
        <fullName evidence="11">Glycosyltransferase</fullName>
    </submittedName>
</protein>
<evidence type="ECO:0000256" key="3">
    <source>
        <dbReference type="ARBA" id="ARBA00022676"/>
    </source>
</evidence>
<reference evidence="11 12" key="1">
    <citation type="submission" date="2020-10" db="EMBL/GenBank/DDBJ databases">
        <authorList>
            <person name="Castelo-Branco R."/>
            <person name="Eusebio N."/>
            <person name="Adriana R."/>
            <person name="Vieira A."/>
            <person name="Brugerolle De Fraissinette N."/>
            <person name="Rezende De Castro R."/>
            <person name="Schneider M.P."/>
            <person name="Vasconcelos V."/>
            <person name="Leao P.N."/>
        </authorList>
    </citation>
    <scope>NUCLEOTIDE SEQUENCE [LARGE SCALE GENOMIC DNA]</scope>
    <source>
        <strain evidence="11 12">LEGE 03274</strain>
    </source>
</reference>
<feature type="transmembrane region" description="Helical" evidence="8">
    <location>
        <begin position="366"/>
        <end position="384"/>
    </location>
</feature>
<keyword evidence="12" id="KW-1185">Reference proteome</keyword>
<dbReference type="Gene3D" id="3.90.550.10">
    <property type="entry name" value="Spore Coat Polysaccharide Biosynthesis Protein SpsA, Chain A"/>
    <property type="match status" value="1"/>
</dbReference>
<dbReference type="InterPro" id="IPR007267">
    <property type="entry name" value="GtrA_DPMS_TM"/>
</dbReference>
<feature type="transmembrane region" description="Helical" evidence="8">
    <location>
        <begin position="396"/>
        <end position="415"/>
    </location>
</feature>
<evidence type="ECO:0000256" key="6">
    <source>
        <dbReference type="ARBA" id="ARBA00022989"/>
    </source>
</evidence>
<sequence>MENLSGKNQDLIPKDNKLLPVPSGLLKIDCLELLQKYDLSLEEKIYTVACASDYPIWFSLVLPTYQEANNIEDIVSKICCILDNLIPCRYELIVVDDDSPDRTWEKALKLTKNYPQLRVMRRKNERSLSTAVIRGWQGAKGEILGVIDADLQHPPDILLQLLGAICDGADLAVASRHTKNGGVSDWSVGRRFLSRGAQIIGLIILPHTIGRISDPMSGYFVLQRRAIAHCMLSPVGYKILIEVVARGYFRNITEVGYVFQERVQGESKVTWKQYRDYIHHLLRLRLALWPFNRFIRFGIVGFSGVFVDMALLYLLSDPNALQWDLTLSKIIAAQVAIINNFIWNDRWTFRDFSHSHLSKKDTLKRFLKFNLICFAGLFINVIILNLMVKFIIPNPYIANLGAIALTTLWNFWLNYKLNWGNSTN</sequence>
<dbReference type="Pfam" id="PF04138">
    <property type="entry name" value="GtrA_DPMS_TM"/>
    <property type="match status" value="1"/>
</dbReference>
<evidence type="ECO:0000256" key="8">
    <source>
        <dbReference type="SAM" id="Phobius"/>
    </source>
</evidence>
<comment type="similarity">
    <text evidence="2">Belongs to the glycosyltransferase 2 family.</text>
</comment>